<organism evidence="3 4">
    <name type="scientific">Streptomyces omiyaensis</name>
    <dbReference type="NCBI Taxonomy" id="68247"/>
    <lineage>
        <taxon>Bacteria</taxon>
        <taxon>Bacillati</taxon>
        <taxon>Actinomycetota</taxon>
        <taxon>Actinomycetes</taxon>
        <taxon>Kitasatosporales</taxon>
        <taxon>Streptomycetaceae</taxon>
        <taxon>Streptomyces</taxon>
    </lineage>
</organism>
<dbReference type="Gene3D" id="2.70.50.30">
    <property type="entry name" value="Coagulation Factor XIII, subunit A, domain 1"/>
    <property type="match status" value="1"/>
</dbReference>
<name>A0ABW7C2S0_9ACTN</name>
<sequence length="142" mass="15119">MGASGSGFRLLDVSLHTDGRGRLRVALGGGSADTAPLLLSEGSVVSVGLTFRLEREVDGLAFEAERARDGLVLAATRTLLGGFRRGGPYEVRLPPERMPVGRTHCGLYRVTGRLTDGRGHELARESHRVRLVHLEGAPVAPA</sequence>
<protein>
    <submittedName>
        <fullName evidence="3">Uncharacterized protein</fullName>
    </submittedName>
</protein>
<reference evidence="3 4" key="1">
    <citation type="submission" date="2024-10" db="EMBL/GenBank/DDBJ databases">
        <title>The Natural Products Discovery Center: Release of the First 8490 Sequenced Strains for Exploring Actinobacteria Biosynthetic Diversity.</title>
        <authorList>
            <person name="Kalkreuter E."/>
            <person name="Kautsar S.A."/>
            <person name="Yang D."/>
            <person name="Bader C.D."/>
            <person name="Teijaro C.N."/>
            <person name="Fluegel L."/>
            <person name="Davis C.M."/>
            <person name="Simpson J.R."/>
            <person name="Lauterbach L."/>
            <person name="Steele A.D."/>
            <person name="Gui C."/>
            <person name="Meng S."/>
            <person name="Li G."/>
            <person name="Viehrig K."/>
            <person name="Ye F."/>
            <person name="Su P."/>
            <person name="Kiefer A.F."/>
            <person name="Nichols A."/>
            <person name="Cepeda A.J."/>
            <person name="Yan W."/>
            <person name="Fan B."/>
            <person name="Jiang Y."/>
            <person name="Adhikari A."/>
            <person name="Zheng C.-J."/>
            <person name="Schuster L."/>
            <person name="Cowan T.M."/>
            <person name="Smanski M.J."/>
            <person name="Chevrette M.G."/>
            <person name="De Carvalho L.P.S."/>
            <person name="Shen B."/>
        </authorList>
    </citation>
    <scope>NUCLEOTIDE SEQUENCE [LARGE SCALE GENOMIC DNA]</scope>
    <source>
        <strain evidence="3 4">NPDC048229</strain>
    </source>
</reference>
<dbReference type="EMBL" id="JBICZW010000023">
    <property type="protein sequence ID" value="MFG3192849.1"/>
    <property type="molecule type" value="Genomic_DNA"/>
</dbReference>
<dbReference type="InterPro" id="IPR000406">
    <property type="entry name" value="Rho_GDI"/>
</dbReference>
<dbReference type="Proteomes" id="UP001604282">
    <property type="component" value="Unassembled WGS sequence"/>
</dbReference>
<keyword evidence="2" id="KW-0963">Cytoplasm</keyword>
<dbReference type="InterPro" id="IPR014756">
    <property type="entry name" value="Ig_E-set"/>
</dbReference>
<comment type="caution">
    <text evidence="3">The sequence shown here is derived from an EMBL/GenBank/DDBJ whole genome shotgun (WGS) entry which is preliminary data.</text>
</comment>
<dbReference type="InterPro" id="IPR024792">
    <property type="entry name" value="RhoGDI_dom_sf"/>
</dbReference>
<dbReference type="SUPFAM" id="SSF81296">
    <property type="entry name" value="E set domains"/>
    <property type="match status" value="1"/>
</dbReference>
<gene>
    <name evidence="3" type="ORF">ACGFYS_28360</name>
</gene>
<dbReference type="RefSeq" id="WP_392884431.1">
    <property type="nucleotide sequence ID" value="NZ_JBICZW010000023.1"/>
</dbReference>
<evidence type="ECO:0000256" key="1">
    <source>
        <dbReference type="ARBA" id="ARBA00004496"/>
    </source>
</evidence>
<evidence type="ECO:0000256" key="2">
    <source>
        <dbReference type="ARBA" id="ARBA00022490"/>
    </source>
</evidence>
<proteinExistence type="predicted"/>
<keyword evidence="4" id="KW-1185">Reference proteome</keyword>
<dbReference type="Pfam" id="PF02115">
    <property type="entry name" value="Rho_GDI"/>
    <property type="match status" value="1"/>
</dbReference>
<accession>A0ABW7C2S0</accession>
<evidence type="ECO:0000313" key="4">
    <source>
        <dbReference type="Proteomes" id="UP001604282"/>
    </source>
</evidence>
<comment type="subcellular location">
    <subcellularLocation>
        <location evidence="1">Cytoplasm</location>
    </subcellularLocation>
</comment>
<evidence type="ECO:0000313" key="3">
    <source>
        <dbReference type="EMBL" id="MFG3192849.1"/>
    </source>
</evidence>